<comment type="caution">
    <text evidence="5">The sequence shown here is derived from an EMBL/GenBank/DDBJ whole genome shotgun (WGS) entry which is preliminary data.</text>
</comment>
<feature type="domain" description="Bacterial type II secretion system protein E" evidence="4">
    <location>
        <begin position="154"/>
        <end position="168"/>
    </location>
</feature>
<dbReference type="GO" id="GO:0016887">
    <property type="term" value="F:ATP hydrolysis activity"/>
    <property type="evidence" value="ECO:0007669"/>
    <property type="project" value="TreeGrafter"/>
</dbReference>
<dbReference type="PROSITE" id="PS00662">
    <property type="entry name" value="T2SP_E"/>
    <property type="match status" value="1"/>
</dbReference>
<dbReference type="AlphaFoldDB" id="A0A0G0L5J0"/>
<dbReference type="SUPFAM" id="SSF52540">
    <property type="entry name" value="P-loop containing nucleoside triphosphate hydrolases"/>
    <property type="match status" value="1"/>
</dbReference>
<evidence type="ECO:0000256" key="2">
    <source>
        <dbReference type="ARBA" id="ARBA00022741"/>
    </source>
</evidence>
<evidence type="ECO:0000313" key="6">
    <source>
        <dbReference type="Proteomes" id="UP000034710"/>
    </source>
</evidence>
<dbReference type="CDD" id="cd01129">
    <property type="entry name" value="PulE-GspE-like"/>
    <property type="match status" value="1"/>
</dbReference>
<dbReference type="PANTHER" id="PTHR30258">
    <property type="entry name" value="TYPE II SECRETION SYSTEM PROTEIN GSPE-RELATED"/>
    <property type="match status" value="1"/>
</dbReference>
<dbReference type="GO" id="GO:0005886">
    <property type="term" value="C:plasma membrane"/>
    <property type="evidence" value="ECO:0007669"/>
    <property type="project" value="TreeGrafter"/>
</dbReference>
<evidence type="ECO:0000256" key="3">
    <source>
        <dbReference type="ARBA" id="ARBA00022840"/>
    </source>
</evidence>
<keyword evidence="3" id="KW-0067">ATP-binding</keyword>
<dbReference type="Gene3D" id="3.30.450.90">
    <property type="match status" value="1"/>
</dbReference>
<comment type="similarity">
    <text evidence="1">Belongs to the GSP E family.</text>
</comment>
<dbReference type="InterPro" id="IPR027417">
    <property type="entry name" value="P-loop_NTPase"/>
</dbReference>
<dbReference type="Proteomes" id="UP000034710">
    <property type="component" value="Unassembled WGS sequence"/>
</dbReference>
<accession>A0A0G0L5J0</accession>
<protein>
    <submittedName>
        <fullName evidence="5">General secretion pathway protein E (Type II traffic warden ATPase)(Cholera toxin secretion protein EpsE)</fullName>
    </submittedName>
</protein>
<gene>
    <name evidence="5" type="ORF">UT06_C0028G0002</name>
</gene>
<keyword evidence="2" id="KW-0547">Nucleotide-binding</keyword>
<evidence type="ECO:0000313" key="5">
    <source>
        <dbReference type="EMBL" id="KKQ83110.1"/>
    </source>
</evidence>
<evidence type="ECO:0000256" key="1">
    <source>
        <dbReference type="ARBA" id="ARBA00006611"/>
    </source>
</evidence>
<evidence type="ECO:0000259" key="4">
    <source>
        <dbReference type="PROSITE" id="PS00662"/>
    </source>
</evidence>
<dbReference type="EMBL" id="LBVJ01000028">
    <property type="protein sequence ID" value="KKQ83110.1"/>
    <property type="molecule type" value="Genomic_DNA"/>
</dbReference>
<sequence>MYPAIISRIKILSELDISEKRLPQDGQFSYQTKTGQKISLRVSIIPTVYGEKTVLRILQTQLTKFNLDELGFLPEDQQAVGRILTRTHGMFLVTGPTGSGKTTTLYTILGILNRPDINIVTIEDPVENKIHRVNQIQVNSDINLTFASGLRSILRQDPDIVMVGEIRDKETSVIAINAAMTGHLVFSSVHANNAS</sequence>
<dbReference type="GO" id="GO:0005524">
    <property type="term" value="F:ATP binding"/>
    <property type="evidence" value="ECO:0007669"/>
    <property type="project" value="UniProtKB-KW"/>
</dbReference>
<dbReference type="PANTHER" id="PTHR30258:SF3">
    <property type="entry name" value="SLL1921 PROTEIN"/>
    <property type="match status" value="1"/>
</dbReference>
<organism evidence="5 6">
    <name type="scientific">Candidatus Woesebacteria bacterium GW2011_GWA1_38_8</name>
    <dbReference type="NCBI Taxonomy" id="1618547"/>
    <lineage>
        <taxon>Bacteria</taxon>
        <taxon>Candidatus Woeseibacteriota</taxon>
    </lineage>
</organism>
<dbReference type="InterPro" id="IPR001482">
    <property type="entry name" value="T2SS/T4SS_dom"/>
</dbReference>
<reference evidence="5 6" key="1">
    <citation type="journal article" date="2015" name="Nature">
        <title>rRNA introns, odd ribosomes, and small enigmatic genomes across a large radiation of phyla.</title>
        <authorList>
            <person name="Brown C.T."/>
            <person name="Hug L.A."/>
            <person name="Thomas B.C."/>
            <person name="Sharon I."/>
            <person name="Castelle C.J."/>
            <person name="Singh A."/>
            <person name="Wilkins M.J."/>
            <person name="Williams K.H."/>
            <person name="Banfield J.F."/>
        </authorList>
    </citation>
    <scope>NUCLEOTIDE SEQUENCE [LARGE SCALE GENOMIC DNA]</scope>
</reference>
<dbReference type="PATRIC" id="fig|1618547.3.peg.839"/>
<name>A0A0G0L5J0_9BACT</name>
<proteinExistence type="inferred from homology"/>
<dbReference type="Gene3D" id="3.40.50.300">
    <property type="entry name" value="P-loop containing nucleotide triphosphate hydrolases"/>
    <property type="match status" value="1"/>
</dbReference>
<dbReference type="Pfam" id="PF00437">
    <property type="entry name" value="T2SSE"/>
    <property type="match status" value="1"/>
</dbReference>